<gene>
    <name evidence="1" type="ORF">K488DRAFT_57383</name>
</gene>
<accession>A0ACB8QBQ8</accession>
<proteinExistence type="predicted"/>
<dbReference type="EMBL" id="MU273707">
    <property type="protein sequence ID" value="KAI0028990.1"/>
    <property type="molecule type" value="Genomic_DNA"/>
</dbReference>
<sequence length="514" mass="54411">MHLAAALLGALAFCGPSLGLQNASLPSIPSSPPENSSFSLDRALFSFSIEFAYLDSFTGNGSAPNELTRSLMAQLEQRTGVGPDVRPGGITIDSSIFNRNAPPLTLSMSSSGGIYRTTFGPGLYEFLNVFPNSTKFVASVNLGNATVSIARDEAAAWIEHISADRIRAFELGNEADHYGGGSRPTGWSSADYTATFLGWTAFLKRNLSLPDNAFQAGSFADDPIKGEDFTTANIIAEGVLDSNSVMLFNQHMYQYSTCDPARNAIATLPNLVNHTNITAFVNEFVPQVQAANAVGKNFVVGEFSSVSCSGKQNVTDTYGQALWLADTMLYSASVNIKRMYLHQGATLVFQSSTQANAPGFSWYDLWYPTETERYGSARASPSFVAALLVAEAVGSSGKAKISSVPIPNAPDLAAYAVWDSGELSRIALLNLGHRNVSSAPDEAAVAVDLSGVATSGATVKRMTGLGMDSKDTDGTKWAGQSFTNGTATGDEVIEEPENGNVVIVNGSEGVIVFL</sequence>
<organism evidence="1 2">
    <name type="scientific">Vararia minispora EC-137</name>
    <dbReference type="NCBI Taxonomy" id="1314806"/>
    <lineage>
        <taxon>Eukaryota</taxon>
        <taxon>Fungi</taxon>
        <taxon>Dikarya</taxon>
        <taxon>Basidiomycota</taxon>
        <taxon>Agaricomycotina</taxon>
        <taxon>Agaricomycetes</taxon>
        <taxon>Russulales</taxon>
        <taxon>Lachnocladiaceae</taxon>
        <taxon>Vararia</taxon>
    </lineage>
</organism>
<comment type="caution">
    <text evidence="1">The sequence shown here is derived from an EMBL/GenBank/DDBJ whole genome shotgun (WGS) entry which is preliminary data.</text>
</comment>
<dbReference type="Proteomes" id="UP000814128">
    <property type="component" value="Unassembled WGS sequence"/>
</dbReference>
<reference evidence="1" key="1">
    <citation type="submission" date="2021-02" db="EMBL/GenBank/DDBJ databases">
        <authorList>
            <consortium name="DOE Joint Genome Institute"/>
            <person name="Ahrendt S."/>
            <person name="Looney B.P."/>
            <person name="Miyauchi S."/>
            <person name="Morin E."/>
            <person name="Drula E."/>
            <person name="Courty P.E."/>
            <person name="Chicoki N."/>
            <person name="Fauchery L."/>
            <person name="Kohler A."/>
            <person name="Kuo A."/>
            <person name="Labutti K."/>
            <person name="Pangilinan J."/>
            <person name="Lipzen A."/>
            <person name="Riley R."/>
            <person name="Andreopoulos W."/>
            <person name="He G."/>
            <person name="Johnson J."/>
            <person name="Barry K.W."/>
            <person name="Grigoriev I.V."/>
            <person name="Nagy L."/>
            <person name="Hibbett D."/>
            <person name="Henrissat B."/>
            <person name="Matheny P.B."/>
            <person name="Labbe J."/>
            <person name="Martin F."/>
        </authorList>
    </citation>
    <scope>NUCLEOTIDE SEQUENCE</scope>
    <source>
        <strain evidence="1">EC-137</strain>
    </source>
</reference>
<evidence type="ECO:0000313" key="2">
    <source>
        <dbReference type="Proteomes" id="UP000814128"/>
    </source>
</evidence>
<evidence type="ECO:0000313" key="1">
    <source>
        <dbReference type="EMBL" id="KAI0028990.1"/>
    </source>
</evidence>
<reference evidence="1" key="2">
    <citation type="journal article" date="2022" name="New Phytol.">
        <title>Evolutionary transition to the ectomycorrhizal habit in the genomes of a hyperdiverse lineage of mushroom-forming fungi.</title>
        <authorList>
            <person name="Looney B."/>
            <person name="Miyauchi S."/>
            <person name="Morin E."/>
            <person name="Drula E."/>
            <person name="Courty P.E."/>
            <person name="Kohler A."/>
            <person name="Kuo A."/>
            <person name="LaButti K."/>
            <person name="Pangilinan J."/>
            <person name="Lipzen A."/>
            <person name="Riley R."/>
            <person name="Andreopoulos W."/>
            <person name="He G."/>
            <person name="Johnson J."/>
            <person name="Nolan M."/>
            <person name="Tritt A."/>
            <person name="Barry K.W."/>
            <person name="Grigoriev I.V."/>
            <person name="Nagy L.G."/>
            <person name="Hibbett D."/>
            <person name="Henrissat B."/>
            <person name="Matheny P.B."/>
            <person name="Labbe J."/>
            <person name="Martin F.M."/>
        </authorList>
    </citation>
    <scope>NUCLEOTIDE SEQUENCE</scope>
    <source>
        <strain evidence="1">EC-137</strain>
    </source>
</reference>
<name>A0ACB8QBQ8_9AGAM</name>
<protein>
    <submittedName>
        <fullName evidence="1">Uncharacterized protein</fullName>
    </submittedName>
</protein>
<keyword evidence="2" id="KW-1185">Reference proteome</keyword>